<accession>A0A2T0FNA7</accession>
<evidence type="ECO:0000256" key="1">
    <source>
        <dbReference type="SAM" id="Phobius"/>
    </source>
</evidence>
<gene>
    <name evidence="2" type="ORF">B9G98_04077</name>
</gene>
<evidence type="ECO:0000313" key="3">
    <source>
        <dbReference type="Proteomes" id="UP000238350"/>
    </source>
</evidence>
<protein>
    <submittedName>
        <fullName evidence="2">Uncharacterized protein</fullName>
    </submittedName>
</protein>
<feature type="transmembrane region" description="Helical" evidence="1">
    <location>
        <begin position="159"/>
        <end position="183"/>
    </location>
</feature>
<proteinExistence type="predicted"/>
<feature type="transmembrane region" description="Helical" evidence="1">
    <location>
        <begin position="65"/>
        <end position="90"/>
    </location>
</feature>
<comment type="caution">
    <text evidence="2">The sequence shown here is derived from an EMBL/GenBank/DDBJ whole genome shotgun (WGS) entry which is preliminary data.</text>
</comment>
<dbReference type="EMBL" id="NDIQ01000022">
    <property type="protein sequence ID" value="PRT56457.1"/>
    <property type="molecule type" value="Genomic_DNA"/>
</dbReference>
<keyword evidence="1" id="KW-1133">Transmembrane helix</keyword>
<feature type="transmembrane region" description="Helical" evidence="1">
    <location>
        <begin position="246"/>
        <end position="267"/>
    </location>
</feature>
<name>A0A2T0FNA7_9ASCO</name>
<feature type="transmembrane region" description="Helical" evidence="1">
    <location>
        <begin position="127"/>
        <end position="147"/>
    </location>
</feature>
<sequence>MIEGFKLQACLVGIIALVLLAIASIIVKAHSIVRFGSGLGSTEVLRRMWSKSDLVLFQPVRHIELLTLLASLGLFFALREFIVAVLQLAGLLHHRYSPAQDIIFALCAIVASPFGLTVYSFGGGRKLTVATVSMTFLFVGAGAARFVDALLVEEHINAFRVLVFCVLCPGGVIAACLRVKSQLNTRENAVAMVQTSSPRPTMIYLWSVTVLTACRLAHSGTLFFAGGPGDHKGLDLHYLSRVAAQLSDILLLMASALVAIAVANNRIMNGNYSWQWPSFLVPALCVLPSEAVITLIIFNRHNDYFTIWHLVRNTIKVGATGFVGSVAYLGVVAKYAKAALDPGADGQSELLEIDDDEDSASEFEV</sequence>
<dbReference type="AlphaFoldDB" id="A0A2T0FNA7"/>
<feature type="transmembrane region" description="Helical" evidence="1">
    <location>
        <begin position="203"/>
        <end position="225"/>
    </location>
</feature>
<feature type="transmembrane region" description="Helical" evidence="1">
    <location>
        <begin position="7"/>
        <end position="27"/>
    </location>
</feature>
<dbReference type="GeneID" id="36517825"/>
<keyword evidence="1" id="KW-0812">Transmembrane</keyword>
<dbReference type="Proteomes" id="UP000238350">
    <property type="component" value="Unassembled WGS sequence"/>
</dbReference>
<organism evidence="2 3">
    <name type="scientific">Wickerhamiella sorbophila</name>
    <dbReference type="NCBI Taxonomy" id="45607"/>
    <lineage>
        <taxon>Eukaryota</taxon>
        <taxon>Fungi</taxon>
        <taxon>Dikarya</taxon>
        <taxon>Ascomycota</taxon>
        <taxon>Saccharomycotina</taxon>
        <taxon>Dipodascomycetes</taxon>
        <taxon>Dipodascales</taxon>
        <taxon>Trichomonascaceae</taxon>
        <taxon>Wickerhamiella</taxon>
    </lineage>
</organism>
<keyword evidence="3" id="KW-1185">Reference proteome</keyword>
<reference evidence="2 3" key="1">
    <citation type="submission" date="2017-04" db="EMBL/GenBank/DDBJ databases">
        <title>Genome sequencing of [Candida] sorbophila.</title>
        <authorList>
            <person name="Ahn J.O."/>
        </authorList>
    </citation>
    <scope>NUCLEOTIDE SEQUENCE [LARGE SCALE GENOMIC DNA]</scope>
    <source>
        <strain evidence="2 3">DS02</strain>
    </source>
</reference>
<feature type="transmembrane region" description="Helical" evidence="1">
    <location>
        <begin position="279"/>
        <end position="298"/>
    </location>
</feature>
<dbReference type="RefSeq" id="XP_024666402.1">
    <property type="nucleotide sequence ID" value="XM_024810634.1"/>
</dbReference>
<feature type="transmembrane region" description="Helical" evidence="1">
    <location>
        <begin position="102"/>
        <end position="121"/>
    </location>
</feature>
<evidence type="ECO:0000313" key="2">
    <source>
        <dbReference type="EMBL" id="PRT56457.1"/>
    </source>
</evidence>
<keyword evidence="1" id="KW-0472">Membrane</keyword>